<organism evidence="2 3">
    <name type="scientific">Ligaoa zhengdingensis</name>
    <dbReference type="NCBI Taxonomy" id="2763658"/>
    <lineage>
        <taxon>Bacteria</taxon>
        <taxon>Bacillati</taxon>
        <taxon>Bacillota</taxon>
        <taxon>Clostridia</taxon>
        <taxon>Eubacteriales</taxon>
        <taxon>Oscillospiraceae</taxon>
        <taxon>Ligaoa</taxon>
    </lineage>
</organism>
<evidence type="ECO:0000313" key="2">
    <source>
        <dbReference type="EMBL" id="MBC8546182.1"/>
    </source>
</evidence>
<sequence length="60" mass="6714">MDEKRFERIYKQSTNFGGEVQILVDRETGVQYLFRVDGYGGGMTVLVGPDGNPLLYRGGL</sequence>
<dbReference type="Pfam" id="PF20037">
    <property type="entry name" value="DUF6440"/>
    <property type="match status" value="1"/>
</dbReference>
<evidence type="ECO:0000259" key="1">
    <source>
        <dbReference type="Pfam" id="PF20037"/>
    </source>
</evidence>
<evidence type="ECO:0000313" key="3">
    <source>
        <dbReference type="Proteomes" id="UP000653127"/>
    </source>
</evidence>
<feature type="domain" description="DUF6440" evidence="1">
    <location>
        <begin position="5"/>
        <end position="55"/>
    </location>
</feature>
<proteinExistence type="predicted"/>
<dbReference type="Proteomes" id="UP000653127">
    <property type="component" value="Unassembled WGS sequence"/>
</dbReference>
<keyword evidence="3" id="KW-1185">Reference proteome</keyword>
<dbReference type="RefSeq" id="WP_249282335.1">
    <property type="nucleotide sequence ID" value="NZ_JACRST010000004.1"/>
</dbReference>
<gene>
    <name evidence="2" type="ORF">H8711_04430</name>
</gene>
<comment type="caution">
    <text evidence="2">The sequence shown here is derived from an EMBL/GenBank/DDBJ whole genome shotgun (WGS) entry which is preliminary data.</text>
</comment>
<reference evidence="2" key="1">
    <citation type="submission" date="2020-08" db="EMBL/GenBank/DDBJ databases">
        <title>Genome public.</title>
        <authorList>
            <person name="Liu C."/>
            <person name="Sun Q."/>
        </authorList>
    </citation>
    <scope>NUCLEOTIDE SEQUENCE</scope>
    <source>
        <strain evidence="2">NSJ-31</strain>
    </source>
</reference>
<dbReference type="AlphaFoldDB" id="A0A926HZQ6"/>
<dbReference type="InterPro" id="IPR045515">
    <property type="entry name" value="DUF6440"/>
</dbReference>
<dbReference type="EMBL" id="JACRST010000004">
    <property type="protein sequence ID" value="MBC8546182.1"/>
    <property type="molecule type" value="Genomic_DNA"/>
</dbReference>
<protein>
    <recommendedName>
        <fullName evidence="1">DUF6440 domain-containing protein</fullName>
    </recommendedName>
</protein>
<accession>A0A926HZQ6</accession>
<name>A0A926HZQ6_9FIRM</name>